<organism evidence="2 3">
    <name type="scientific">Pyrocoelia pectoralis</name>
    <dbReference type="NCBI Taxonomy" id="417401"/>
    <lineage>
        <taxon>Eukaryota</taxon>
        <taxon>Metazoa</taxon>
        <taxon>Ecdysozoa</taxon>
        <taxon>Arthropoda</taxon>
        <taxon>Hexapoda</taxon>
        <taxon>Insecta</taxon>
        <taxon>Pterygota</taxon>
        <taxon>Neoptera</taxon>
        <taxon>Endopterygota</taxon>
        <taxon>Coleoptera</taxon>
        <taxon>Polyphaga</taxon>
        <taxon>Elateriformia</taxon>
        <taxon>Elateroidea</taxon>
        <taxon>Lampyridae</taxon>
        <taxon>Lampyrinae</taxon>
        <taxon>Pyrocoelia</taxon>
    </lineage>
</organism>
<dbReference type="PANTHER" id="PTHR21301">
    <property type="entry name" value="REVERSE TRANSCRIPTASE"/>
    <property type="match status" value="1"/>
</dbReference>
<dbReference type="SUPFAM" id="SSF56672">
    <property type="entry name" value="DNA/RNA polymerases"/>
    <property type="match status" value="1"/>
</dbReference>
<proteinExistence type="predicted"/>
<name>A0AAN7ZNA1_9COLE</name>
<dbReference type="PANTHER" id="PTHR21301:SF10">
    <property type="entry name" value="REVERSE TRANSCRIPTASE DOMAIN-CONTAINING PROTEIN"/>
    <property type="match status" value="1"/>
</dbReference>
<dbReference type="InterPro" id="IPR000477">
    <property type="entry name" value="RT_dom"/>
</dbReference>
<dbReference type="PROSITE" id="PS50878">
    <property type="entry name" value="RT_POL"/>
    <property type="match status" value="1"/>
</dbReference>
<dbReference type="Gene3D" id="3.40.1440.10">
    <property type="entry name" value="GIY-YIG endonuclease"/>
    <property type="match status" value="1"/>
</dbReference>
<reference evidence="2 3" key="1">
    <citation type="journal article" date="2024" name="Insects">
        <title>An Improved Chromosome-Level Genome Assembly of the Firefly Pyrocoelia pectoralis.</title>
        <authorList>
            <person name="Fu X."/>
            <person name="Meyer-Rochow V.B."/>
            <person name="Ballantyne L."/>
            <person name="Zhu X."/>
        </authorList>
    </citation>
    <scope>NUCLEOTIDE SEQUENCE [LARGE SCALE GENOMIC DNA]</scope>
    <source>
        <strain evidence="2">XCY_ONT2</strain>
    </source>
</reference>
<dbReference type="CDD" id="cd00304">
    <property type="entry name" value="RT_like"/>
    <property type="match status" value="1"/>
</dbReference>
<dbReference type="EMBL" id="JAVRBK010000004">
    <property type="protein sequence ID" value="KAK5644828.1"/>
    <property type="molecule type" value="Genomic_DNA"/>
</dbReference>
<protein>
    <recommendedName>
        <fullName evidence="1">Reverse transcriptase domain-containing protein</fullName>
    </recommendedName>
</protein>
<dbReference type="InterPro" id="IPR043502">
    <property type="entry name" value="DNA/RNA_pol_sf"/>
</dbReference>
<keyword evidence="3" id="KW-1185">Reference proteome</keyword>
<sequence length="377" mass="44004">MVKFLSSCLRTCYNQNFFTFNNIVYRQPFGLPMGSNLSPLLAEIFLISFETNFIFSNPHINDKIIFYKRYVDDILVVFDGTNQDIEEVFLALNQAHPNIAFTLEKEVNNTLNFLDLTITRLHQSLEIAVYRKPTTTDHVIPFNSFHAISHKLAAFRFYFNRLFQLPLQPQKFNEELAIIYQLAYNNGYPDDLIHSLYKQYSHRHSLKNRTTLVPITTIHPPIYYSLPFIGPSSFFFSNLFRKLDIHISFNTQSNLNSMLVNNKEKIHHLDKSGIYKLLCGTCNSHYIGQTGRKFRKRCAEHFSCIKNNNIYTKSAFANHILEKGHSFDPKTNYSLLHFCSKGIRMNLLENKEIITHHQLNPSDLLNEMININLNTLM</sequence>
<evidence type="ECO:0000313" key="2">
    <source>
        <dbReference type="EMBL" id="KAK5644828.1"/>
    </source>
</evidence>
<gene>
    <name evidence="2" type="ORF">RI129_006128</name>
</gene>
<dbReference type="Pfam" id="PF26215">
    <property type="entry name" value="HTH_animal"/>
    <property type="match status" value="1"/>
</dbReference>
<dbReference type="AlphaFoldDB" id="A0AAN7ZNA1"/>
<accession>A0AAN7ZNA1</accession>
<dbReference type="InterPro" id="IPR058912">
    <property type="entry name" value="HTH_animal"/>
</dbReference>
<dbReference type="Proteomes" id="UP001329430">
    <property type="component" value="Chromosome 4"/>
</dbReference>
<comment type="caution">
    <text evidence="2">The sequence shown here is derived from an EMBL/GenBank/DDBJ whole genome shotgun (WGS) entry which is preliminary data.</text>
</comment>
<dbReference type="InterPro" id="IPR035901">
    <property type="entry name" value="GIY-YIG_endonuc_sf"/>
</dbReference>
<feature type="domain" description="Reverse transcriptase" evidence="1">
    <location>
        <begin position="1"/>
        <end position="125"/>
    </location>
</feature>
<evidence type="ECO:0000259" key="1">
    <source>
        <dbReference type="PROSITE" id="PS50878"/>
    </source>
</evidence>
<evidence type="ECO:0000313" key="3">
    <source>
        <dbReference type="Proteomes" id="UP001329430"/>
    </source>
</evidence>
<dbReference type="GO" id="GO:0071897">
    <property type="term" value="P:DNA biosynthetic process"/>
    <property type="evidence" value="ECO:0007669"/>
    <property type="project" value="UniProtKB-ARBA"/>
</dbReference>